<proteinExistence type="predicted"/>
<dbReference type="EMBL" id="JAPQKI010000011">
    <property type="protein sequence ID" value="KAJ5082147.1"/>
    <property type="molecule type" value="Genomic_DNA"/>
</dbReference>
<feature type="non-terminal residue" evidence="2">
    <location>
        <position position="1"/>
    </location>
</feature>
<evidence type="ECO:0000313" key="2">
    <source>
        <dbReference type="EMBL" id="KAJ5082147.1"/>
    </source>
</evidence>
<name>A0A9W9EI31_9EURO</name>
<reference evidence="2" key="2">
    <citation type="journal article" date="2023" name="IMA Fungus">
        <title>Comparative genomic study of the Penicillium genus elucidates a diverse pangenome and 15 lateral gene transfer events.</title>
        <authorList>
            <person name="Petersen C."/>
            <person name="Sorensen T."/>
            <person name="Nielsen M.R."/>
            <person name="Sondergaard T.E."/>
            <person name="Sorensen J.L."/>
            <person name="Fitzpatrick D.A."/>
            <person name="Frisvad J.C."/>
            <person name="Nielsen K.L."/>
        </authorList>
    </citation>
    <scope>NUCLEOTIDE SEQUENCE</scope>
    <source>
        <strain evidence="2">IBT 30761</strain>
    </source>
</reference>
<dbReference type="GeneID" id="81362660"/>
<keyword evidence="3" id="KW-1185">Reference proteome</keyword>
<dbReference type="Proteomes" id="UP001149074">
    <property type="component" value="Unassembled WGS sequence"/>
</dbReference>
<accession>A0A9W9EI31</accession>
<evidence type="ECO:0000313" key="3">
    <source>
        <dbReference type="Proteomes" id="UP001149074"/>
    </source>
</evidence>
<dbReference type="AlphaFoldDB" id="A0A9W9EI31"/>
<feature type="region of interest" description="Disordered" evidence="1">
    <location>
        <begin position="1"/>
        <end position="25"/>
    </location>
</feature>
<sequence length="81" mass="9318">MDIQRIRTFSRRHKPHSICSSRPGTKLHELMPKKRRLNSRVHWRSLRMRFSRSSLTLSQTSEPVPLAKLAAAKAADPLMVG</sequence>
<organism evidence="2 3">
    <name type="scientific">Penicillium argentinense</name>
    <dbReference type="NCBI Taxonomy" id="1131581"/>
    <lineage>
        <taxon>Eukaryota</taxon>
        <taxon>Fungi</taxon>
        <taxon>Dikarya</taxon>
        <taxon>Ascomycota</taxon>
        <taxon>Pezizomycotina</taxon>
        <taxon>Eurotiomycetes</taxon>
        <taxon>Eurotiomycetidae</taxon>
        <taxon>Eurotiales</taxon>
        <taxon>Aspergillaceae</taxon>
        <taxon>Penicillium</taxon>
    </lineage>
</organism>
<gene>
    <name evidence="2" type="ORF">N7532_011190</name>
</gene>
<reference evidence="2" key="1">
    <citation type="submission" date="2022-11" db="EMBL/GenBank/DDBJ databases">
        <authorList>
            <person name="Petersen C."/>
        </authorList>
    </citation>
    <scope>NUCLEOTIDE SEQUENCE</scope>
    <source>
        <strain evidence="2">IBT 30761</strain>
    </source>
</reference>
<protein>
    <submittedName>
        <fullName evidence="2">Uncharacterized protein</fullName>
    </submittedName>
</protein>
<comment type="caution">
    <text evidence="2">The sequence shown here is derived from an EMBL/GenBank/DDBJ whole genome shotgun (WGS) entry which is preliminary data.</text>
</comment>
<dbReference type="RefSeq" id="XP_056468669.1">
    <property type="nucleotide sequence ID" value="XM_056623681.1"/>
</dbReference>
<evidence type="ECO:0000256" key="1">
    <source>
        <dbReference type="SAM" id="MobiDB-lite"/>
    </source>
</evidence>